<comment type="similarity">
    <text evidence="2">Belongs to the 2H phosphoesterase superfamily. ThpR family.</text>
</comment>
<evidence type="ECO:0000313" key="4">
    <source>
        <dbReference type="Proteomes" id="UP000305888"/>
    </source>
</evidence>
<proteinExistence type="inferred from homology"/>
<gene>
    <name evidence="3" type="primary">thpR</name>
    <name evidence="3" type="ORF">FDP22_02345</name>
</gene>
<dbReference type="HAMAP" id="MF_01940">
    <property type="entry name" value="RNA_CPDase"/>
    <property type="match status" value="1"/>
</dbReference>
<dbReference type="Proteomes" id="UP000305888">
    <property type="component" value="Chromosome"/>
</dbReference>
<comment type="function">
    <text evidence="2">Hydrolyzes RNA 2',3'-cyclic phosphodiester to an RNA 2'-phosphomonoester.</text>
</comment>
<sequence>MRLFAAIPLPEAAVARLEILSAGLPAGRPEPPENYHVTLGFFGECDRHLAEELHLGLEEIRLAGPVSLDITGLGMFGGARPRLLHAALGADPALVRLQGRVMSVARAAGLSARHARFVPHVTLARFRPGEGGGADLARWIAARAGFFAGPWSAESFCLYRSDPGRSGSVYTELAEYPFTQ</sequence>
<accession>A0A5B8FGD5</accession>
<dbReference type="PANTHER" id="PTHR35561:SF1">
    <property type="entry name" value="RNA 2',3'-CYCLIC PHOSPHODIESTERASE"/>
    <property type="match status" value="1"/>
</dbReference>
<evidence type="ECO:0000313" key="3">
    <source>
        <dbReference type="EMBL" id="QDL90728.1"/>
    </source>
</evidence>
<feature type="short sequence motif" description="HXTX 2" evidence="2">
    <location>
        <begin position="120"/>
        <end position="123"/>
    </location>
</feature>
<dbReference type="OrthoDB" id="9793819at2"/>
<dbReference type="EMBL" id="CP040818">
    <property type="protein sequence ID" value="QDL90728.1"/>
    <property type="molecule type" value="Genomic_DNA"/>
</dbReference>
<evidence type="ECO:0000256" key="1">
    <source>
        <dbReference type="ARBA" id="ARBA00022801"/>
    </source>
</evidence>
<dbReference type="GO" id="GO:0008664">
    <property type="term" value="F:RNA 2',3'-cyclic 3'-phosphodiesterase activity"/>
    <property type="evidence" value="ECO:0007669"/>
    <property type="project" value="UniProtKB-EC"/>
</dbReference>
<dbReference type="InterPro" id="IPR009097">
    <property type="entry name" value="Cyclic_Pdiesterase"/>
</dbReference>
<dbReference type="KEGG" id="ppru:FDP22_02345"/>
<feature type="active site" description="Proton donor" evidence="2">
    <location>
        <position position="36"/>
    </location>
</feature>
<name>A0A5B8FGD5_9RHOB</name>
<dbReference type="Pfam" id="PF13563">
    <property type="entry name" value="2_5_RNA_ligase2"/>
    <property type="match status" value="1"/>
</dbReference>
<dbReference type="InterPro" id="IPR004175">
    <property type="entry name" value="RNA_CPDase"/>
</dbReference>
<organism evidence="3 4">
    <name type="scientific">Paroceanicella profunda</name>
    <dbReference type="NCBI Taxonomy" id="2579971"/>
    <lineage>
        <taxon>Bacteria</taxon>
        <taxon>Pseudomonadati</taxon>
        <taxon>Pseudomonadota</taxon>
        <taxon>Alphaproteobacteria</taxon>
        <taxon>Rhodobacterales</taxon>
        <taxon>Paracoccaceae</taxon>
        <taxon>Paroceanicella</taxon>
    </lineage>
</organism>
<feature type="active site" description="Proton acceptor" evidence="2">
    <location>
        <position position="120"/>
    </location>
</feature>
<dbReference type="NCBIfam" id="TIGR02258">
    <property type="entry name" value="2_5_ligase"/>
    <property type="match status" value="1"/>
</dbReference>
<dbReference type="SUPFAM" id="SSF55144">
    <property type="entry name" value="LigT-like"/>
    <property type="match status" value="1"/>
</dbReference>
<feature type="short sequence motif" description="HXTX 1" evidence="2">
    <location>
        <begin position="36"/>
        <end position="39"/>
    </location>
</feature>
<comment type="catalytic activity">
    <reaction evidence="2">
        <text>a 3'-end 2',3'-cyclophospho-ribonucleotide-RNA + H2O = a 3'-end 2'-phospho-ribonucleotide-RNA + H(+)</text>
        <dbReference type="Rhea" id="RHEA:11828"/>
        <dbReference type="Rhea" id="RHEA-COMP:10464"/>
        <dbReference type="Rhea" id="RHEA-COMP:17353"/>
        <dbReference type="ChEBI" id="CHEBI:15377"/>
        <dbReference type="ChEBI" id="CHEBI:15378"/>
        <dbReference type="ChEBI" id="CHEBI:83064"/>
        <dbReference type="ChEBI" id="CHEBI:173113"/>
        <dbReference type="EC" id="3.1.4.58"/>
    </reaction>
</comment>
<dbReference type="Gene3D" id="3.90.1140.10">
    <property type="entry name" value="Cyclic phosphodiesterase"/>
    <property type="match status" value="1"/>
</dbReference>
<dbReference type="PANTHER" id="PTHR35561">
    <property type="entry name" value="RNA 2',3'-CYCLIC PHOSPHODIESTERASE"/>
    <property type="match status" value="1"/>
</dbReference>
<dbReference type="RefSeq" id="WP_138576558.1">
    <property type="nucleotide sequence ID" value="NZ_CP040818.1"/>
</dbReference>
<dbReference type="EC" id="3.1.4.58" evidence="2"/>
<keyword evidence="1 2" id="KW-0378">Hydrolase</keyword>
<keyword evidence="4" id="KW-1185">Reference proteome</keyword>
<dbReference type="AlphaFoldDB" id="A0A5B8FGD5"/>
<dbReference type="GO" id="GO:0004113">
    <property type="term" value="F:2',3'-cyclic-nucleotide 3'-phosphodiesterase activity"/>
    <property type="evidence" value="ECO:0007669"/>
    <property type="project" value="InterPro"/>
</dbReference>
<reference evidence="3 4" key="1">
    <citation type="submission" date="2019-06" db="EMBL/GenBank/DDBJ databases">
        <title>Genome sequence of Rhodobacteraceae bacterium D4M1.</title>
        <authorList>
            <person name="Cao J."/>
        </authorList>
    </citation>
    <scope>NUCLEOTIDE SEQUENCE [LARGE SCALE GENOMIC DNA]</scope>
    <source>
        <strain evidence="3 4">D4M1</strain>
    </source>
</reference>
<evidence type="ECO:0000256" key="2">
    <source>
        <dbReference type="HAMAP-Rule" id="MF_01940"/>
    </source>
</evidence>
<protein>
    <recommendedName>
        <fullName evidence="2">RNA 2',3'-cyclic phosphodiesterase</fullName>
        <shortName evidence="2">RNA 2',3'-CPDase</shortName>
        <ecNumber evidence="2">3.1.4.58</ecNumber>
    </recommendedName>
</protein>